<proteinExistence type="predicted"/>
<feature type="compositionally biased region" description="Polar residues" evidence="1">
    <location>
        <begin position="197"/>
        <end position="213"/>
    </location>
</feature>
<reference evidence="2 3" key="1">
    <citation type="journal article" date="2011" name="Proc. Natl. Acad. Sci. U.S.A.">
        <title>Comparative genomics of xylose-fermenting fungi for enhanced biofuel production.</title>
        <authorList>
            <person name="Wohlbach D.J."/>
            <person name="Kuo A."/>
            <person name="Sato T.K."/>
            <person name="Potts K.M."/>
            <person name="Salamov A.A."/>
            <person name="LaButti K.M."/>
            <person name="Sun H."/>
            <person name="Clum A."/>
            <person name="Pangilinan J.L."/>
            <person name="Lindquist E.A."/>
            <person name="Lucas S."/>
            <person name="Lapidus A."/>
            <person name="Jin M."/>
            <person name="Gunawan C."/>
            <person name="Balan V."/>
            <person name="Dale B.E."/>
            <person name="Jeffries T.W."/>
            <person name="Zinkel R."/>
            <person name="Barry K.W."/>
            <person name="Grigoriev I.V."/>
            <person name="Gasch A.P."/>
        </authorList>
    </citation>
    <scope>NUCLEOTIDE SEQUENCE [LARGE SCALE GENOMIC DNA]</scope>
    <source>
        <strain evidence="3">ATCC 10573 / BCRC 21748 / CBS 615 / JCM 9827 / NBRC 10315 / NRRL Y-1498 / VKM Y-70</strain>
    </source>
</reference>
<dbReference type="eggNOG" id="ENOG502SY3K">
    <property type="taxonomic scope" value="Eukaryota"/>
</dbReference>
<dbReference type="EMBL" id="GL996527">
    <property type="protein sequence ID" value="EGV62203.1"/>
    <property type="molecule type" value="Genomic_DNA"/>
</dbReference>
<dbReference type="Proteomes" id="UP000000707">
    <property type="component" value="Unassembled WGS sequence"/>
</dbReference>
<dbReference type="AlphaFoldDB" id="G3BBP5"/>
<accession>G3BBP5</accession>
<dbReference type="OrthoDB" id="4089215at2759"/>
<name>G3BBP5_CANTC</name>
<evidence type="ECO:0000313" key="3">
    <source>
        <dbReference type="Proteomes" id="UP000000707"/>
    </source>
</evidence>
<evidence type="ECO:0000313" key="2">
    <source>
        <dbReference type="EMBL" id="EGV62203.1"/>
    </source>
</evidence>
<sequence>MPAMPDTLDPPVQRFQSLALSIPMDPSQFDYIVQFLRNLLNVDDPTTITLPDLSVHFEADASKEILPDVTFPNDIWFRDNISIRDCKIKVTMLHEINIMLTSEINKLDQPLEDMLLMYYQKLLAAYKFYELPAQQSYGSDVTNNFSVREELEDEIEDLAPDEGKSLNRTVSNQSSTTSLKTHHSFFSHSSANINTTNFSGLGNGKHTSTSSSGPYLGRRRFSSIVSNNNSNANKESKRQQALNSLLSKSYIYNKIKKHRESTSSMNSNISLPSVPYSGRNSVSTTATMNSAKSKRSSSNFTSLDNNELKHPSFPVLPSFASYTSSQRLEFQRSKQEYYLQIQRLLESVQAIIHQLQLNHKDAKAFKLMDFIKRYVFRFVVIDASELVLTYGEIEAYRLYSRLNQG</sequence>
<feature type="region of interest" description="Disordered" evidence="1">
    <location>
        <begin position="197"/>
        <end position="218"/>
    </location>
</feature>
<dbReference type="HOGENOM" id="CLU_033075_0_0_1"/>
<gene>
    <name evidence="2" type="ORF">CANTEDRAFT_125842</name>
</gene>
<evidence type="ECO:0000256" key="1">
    <source>
        <dbReference type="SAM" id="MobiDB-lite"/>
    </source>
</evidence>
<feature type="region of interest" description="Disordered" evidence="1">
    <location>
        <begin position="158"/>
        <end position="177"/>
    </location>
</feature>
<feature type="compositionally biased region" description="Polar residues" evidence="1">
    <location>
        <begin position="166"/>
        <end position="177"/>
    </location>
</feature>
<keyword evidence="3" id="KW-1185">Reference proteome</keyword>
<organism evidence="3">
    <name type="scientific">Candida tenuis (strain ATCC 10573 / BCRC 21748 / CBS 615 / JCM 9827 / NBRC 10315 / NRRL Y-1498 / VKM Y-70)</name>
    <name type="common">Yeast</name>
    <name type="synonym">Yamadazyma tenuis</name>
    <dbReference type="NCBI Taxonomy" id="590646"/>
    <lineage>
        <taxon>Eukaryota</taxon>
        <taxon>Fungi</taxon>
        <taxon>Dikarya</taxon>
        <taxon>Ascomycota</taxon>
        <taxon>Saccharomycotina</taxon>
        <taxon>Pichiomycetes</taxon>
        <taxon>Debaryomycetaceae</taxon>
        <taxon>Yamadazyma</taxon>
    </lineage>
</organism>
<protein>
    <submittedName>
        <fullName evidence="2">Uncharacterized protein</fullName>
    </submittedName>
</protein>
<feature type="region of interest" description="Disordered" evidence="1">
    <location>
        <begin position="278"/>
        <end position="303"/>
    </location>
</feature>